<accession>A0ABW4RY34</accession>
<evidence type="ECO:0000256" key="2">
    <source>
        <dbReference type="ARBA" id="ARBA00023125"/>
    </source>
</evidence>
<keyword evidence="3" id="KW-0804">Transcription</keyword>
<dbReference type="PANTHER" id="PTHR43132:SF2">
    <property type="entry name" value="ARSENICAL RESISTANCE OPERON REPRESSOR ARSR-RELATED"/>
    <property type="match status" value="1"/>
</dbReference>
<evidence type="ECO:0000313" key="6">
    <source>
        <dbReference type="Proteomes" id="UP001597326"/>
    </source>
</evidence>
<protein>
    <submittedName>
        <fullName evidence="5">ArsR/SmtB family transcription factor</fullName>
    </submittedName>
</protein>
<dbReference type="InterPro" id="IPR036388">
    <property type="entry name" value="WH-like_DNA-bd_sf"/>
</dbReference>
<dbReference type="PANTHER" id="PTHR43132">
    <property type="entry name" value="ARSENICAL RESISTANCE OPERON REPRESSOR ARSR-RELATED"/>
    <property type="match status" value="1"/>
</dbReference>
<dbReference type="PRINTS" id="PR00778">
    <property type="entry name" value="HTHARSR"/>
</dbReference>
<dbReference type="InterPro" id="IPR011991">
    <property type="entry name" value="ArsR-like_HTH"/>
</dbReference>
<keyword evidence="1" id="KW-0805">Transcription regulation</keyword>
<dbReference type="Gene3D" id="1.10.10.10">
    <property type="entry name" value="Winged helix-like DNA-binding domain superfamily/Winged helix DNA-binding domain"/>
    <property type="match status" value="1"/>
</dbReference>
<proteinExistence type="predicted"/>
<sequence length="102" mass="11096">MGTTGPELDHAAQLLHLLGEPTRLALLVLLQDQELGVGELARRLDRPVPAVSQHLARLRTAGLVQVRRRGASSLYSQPDEALARLVAAALQYSEDVLDGRPR</sequence>
<dbReference type="RefSeq" id="WP_343873630.1">
    <property type="nucleotide sequence ID" value="NZ_BAAAIX010000019.1"/>
</dbReference>
<dbReference type="EMBL" id="JBHUFZ010000022">
    <property type="protein sequence ID" value="MFD1890513.1"/>
    <property type="molecule type" value="Genomic_DNA"/>
</dbReference>
<keyword evidence="2" id="KW-0238">DNA-binding</keyword>
<dbReference type="InterPro" id="IPR051011">
    <property type="entry name" value="Metal_resp_trans_reg"/>
</dbReference>
<evidence type="ECO:0000256" key="1">
    <source>
        <dbReference type="ARBA" id="ARBA00023015"/>
    </source>
</evidence>
<name>A0ABW4RY34_9ACTN</name>
<comment type="caution">
    <text evidence="5">The sequence shown here is derived from an EMBL/GenBank/DDBJ whole genome shotgun (WGS) entry which is preliminary data.</text>
</comment>
<dbReference type="PROSITE" id="PS50987">
    <property type="entry name" value="HTH_ARSR_2"/>
    <property type="match status" value="1"/>
</dbReference>
<dbReference type="SUPFAM" id="SSF46785">
    <property type="entry name" value="Winged helix' DNA-binding domain"/>
    <property type="match status" value="1"/>
</dbReference>
<dbReference type="Proteomes" id="UP001597326">
    <property type="component" value="Unassembled WGS sequence"/>
</dbReference>
<dbReference type="InterPro" id="IPR001845">
    <property type="entry name" value="HTH_ArsR_DNA-bd_dom"/>
</dbReference>
<dbReference type="InterPro" id="IPR036390">
    <property type="entry name" value="WH_DNA-bd_sf"/>
</dbReference>
<dbReference type="SMART" id="SM00418">
    <property type="entry name" value="HTH_ARSR"/>
    <property type="match status" value="1"/>
</dbReference>
<feature type="domain" description="HTH arsR-type" evidence="4">
    <location>
        <begin position="3"/>
        <end position="97"/>
    </location>
</feature>
<gene>
    <name evidence="5" type="ORF">ACFSCS_10035</name>
</gene>
<dbReference type="CDD" id="cd00090">
    <property type="entry name" value="HTH_ARSR"/>
    <property type="match status" value="1"/>
</dbReference>
<reference evidence="6" key="1">
    <citation type="journal article" date="2019" name="Int. J. Syst. Evol. Microbiol.">
        <title>The Global Catalogue of Microorganisms (GCM) 10K type strain sequencing project: providing services to taxonomists for standard genome sequencing and annotation.</title>
        <authorList>
            <consortium name="The Broad Institute Genomics Platform"/>
            <consortium name="The Broad Institute Genome Sequencing Center for Infectious Disease"/>
            <person name="Wu L."/>
            <person name="Ma J."/>
        </authorList>
    </citation>
    <scope>NUCLEOTIDE SEQUENCE [LARGE SCALE GENOMIC DNA]</scope>
    <source>
        <strain evidence="6">CAIM 431</strain>
    </source>
</reference>
<evidence type="ECO:0000259" key="4">
    <source>
        <dbReference type="PROSITE" id="PS50987"/>
    </source>
</evidence>
<organism evidence="5 6">
    <name type="scientific">Luteococcus peritonei</name>
    <dbReference type="NCBI Taxonomy" id="88874"/>
    <lineage>
        <taxon>Bacteria</taxon>
        <taxon>Bacillati</taxon>
        <taxon>Actinomycetota</taxon>
        <taxon>Actinomycetes</taxon>
        <taxon>Propionibacteriales</taxon>
        <taxon>Propionibacteriaceae</taxon>
        <taxon>Luteococcus</taxon>
    </lineage>
</organism>
<keyword evidence="6" id="KW-1185">Reference proteome</keyword>
<dbReference type="NCBIfam" id="NF033788">
    <property type="entry name" value="HTH_metalloreg"/>
    <property type="match status" value="1"/>
</dbReference>
<evidence type="ECO:0000313" key="5">
    <source>
        <dbReference type="EMBL" id="MFD1890513.1"/>
    </source>
</evidence>
<dbReference type="Pfam" id="PF01022">
    <property type="entry name" value="HTH_5"/>
    <property type="match status" value="1"/>
</dbReference>
<evidence type="ECO:0000256" key="3">
    <source>
        <dbReference type="ARBA" id="ARBA00023163"/>
    </source>
</evidence>